<gene>
    <name evidence="1" type="ORF">NS365_00950</name>
</gene>
<reference evidence="1 2" key="1">
    <citation type="journal article" date="2016" name="Front. Microbiol.">
        <title>Genomic Resource of Rice Seed Associated Bacteria.</title>
        <authorList>
            <person name="Midha S."/>
            <person name="Bansal K."/>
            <person name="Sharma S."/>
            <person name="Kumar N."/>
            <person name="Patil P.P."/>
            <person name="Chaudhry V."/>
            <person name="Patil P.B."/>
        </authorList>
    </citation>
    <scope>NUCLEOTIDE SEQUENCE [LARGE SCALE GENOMIC DNA]</scope>
    <source>
        <strain evidence="1 2">NS365</strain>
    </source>
</reference>
<dbReference type="Proteomes" id="UP000078529">
    <property type="component" value="Unassembled WGS sequence"/>
</dbReference>
<proteinExistence type="predicted"/>
<evidence type="ECO:0000313" key="1">
    <source>
        <dbReference type="EMBL" id="KTR08538.1"/>
    </source>
</evidence>
<organism evidence="1 2">
    <name type="scientific">Aureimonas ureilytica</name>
    <dbReference type="NCBI Taxonomy" id="401562"/>
    <lineage>
        <taxon>Bacteria</taxon>
        <taxon>Pseudomonadati</taxon>
        <taxon>Pseudomonadota</taxon>
        <taxon>Alphaproteobacteria</taxon>
        <taxon>Hyphomicrobiales</taxon>
        <taxon>Aurantimonadaceae</taxon>
        <taxon>Aureimonas</taxon>
    </lineage>
</organism>
<protein>
    <submittedName>
        <fullName evidence="1">Uncharacterized protein</fullName>
    </submittedName>
</protein>
<dbReference type="RefSeq" id="WP_058598394.1">
    <property type="nucleotide sequence ID" value="NZ_LDQA01000001.1"/>
</dbReference>
<keyword evidence="2" id="KW-1185">Reference proteome</keyword>
<sequence>MSVEQEILGYTSAGEKASNVSSIGLHPLQQAASRLGDYRDGKTRVRAKDLVGLLLCHGARAWRAAQPEGLIYLKVDGPAGTPAVRISCGRSPRG</sequence>
<dbReference type="EMBL" id="LDQA01000001">
    <property type="protein sequence ID" value="KTR08538.1"/>
    <property type="molecule type" value="Genomic_DNA"/>
</dbReference>
<comment type="caution">
    <text evidence="1">The sequence shown here is derived from an EMBL/GenBank/DDBJ whole genome shotgun (WGS) entry which is preliminary data.</text>
</comment>
<name>A0A147DBJ0_9HYPH</name>
<dbReference type="AlphaFoldDB" id="A0A147DBJ0"/>
<dbReference type="PATRIC" id="fig|401562.4.peg.190"/>
<evidence type="ECO:0000313" key="2">
    <source>
        <dbReference type="Proteomes" id="UP000078529"/>
    </source>
</evidence>
<accession>A0A147DBJ0</accession>